<evidence type="ECO:0000313" key="2">
    <source>
        <dbReference type="EMBL" id="MDT0633220.1"/>
    </source>
</evidence>
<evidence type="ECO:0000313" key="3">
    <source>
        <dbReference type="Proteomes" id="UP001267426"/>
    </source>
</evidence>
<feature type="signal peptide" evidence="1">
    <location>
        <begin position="1"/>
        <end position="23"/>
    </location>
</feature>
<protein>
    <submittedName>
        <fullName evidence="2">DUF5715 family protein</fullName>
    </submittedName>
</protein>
<dbReference type="Proteomes" id="UP001267426">
    <property type="component" value="Unassembled WGS sequence"/>
</dbReference>
<keyword evidence="1" id="KW-0732">Signal</keyword>
<accession>A0ABU3BVB1</accession>
<dbReference type="RefSeq" id="WP_311665901.1">
    <property type="nucleotide sequence ID" value="NZ_JAVRHT010000062.1"/>
</dbReference>
<dbReference type="EMBL" id="JAVRHT010000062">
    <property type="protein sequence ID" value="MDT0633220.1"/>
    <property type="molecule type" value="Genomic_DNA"/>
</dbReference>
<dbReference type="InterPro" id="IPR009045">
    <property type="entry name" value="Zn_M74/Hedgehog-like"/>
</dbReference>
<feature type="chain" id="PRO_5045960985" evidence="1">
    <location>
        <begin position="24"/>
        <end position="281"/>
    </location>
</feature>
<organism evidence="2 3">
    <name type="scientific">Rubrivirga litoralis</name>
    <dbReference type="NCBI Taxonomy" id="3075598"/>
    <lineage>
        <taxon>Bacteria</taxon>
        <taxon>Pseudomonadati</taxon>
        <taxon>Rhodothermota</taxon>
        <taxon>Rhodothermia</taxon>
        <taxon>Rhodothermales</taxon>
        <taxon>Rubricoccaceae</taxon>
        <taxon>Rubrivirga</taxon>
    </lineage>
</organism>
<keyword evidence="3" id="KW-1185">Reference proteome</keyword>
<reference evidence="2 3" key="1">
    <citation type="submission" date="2023-09" db="EMBL/GenBank/DDBJ databases">
        <authorList>
            <person name="Rey-Velasco X."/>
        </authorList>
    </citation>
    <scope>NUCLEOTIDE SEQUENCE [LARGE SCALE GENOMIC DNA]</scope>
    <source>
        <strain evidence="2 3">F394</strain>
    </source>
</reference>
<evidence type="ECO:0000256" key="1">
    <source>
        <dbReference type="SAM" id="SignalP"/>
    </source>
</evidence>
<gene>
    <name evidence="2" type="ORF">RM540_15805</name>
</gene>
<comment type="caution">
    <text evidence="2">The sequence shown here is derived from an EMBL/GenBank/DDBJ whole genome shotgun (WGS) entry which is preliminary data.</text>
</comment>
<dbReference type="Pfam" id="PF18979">
    <property type="entry name" value="DUF5715"/>
    <property type="match status" value="1"/>
</dbReference>
<dbReference type="SUPFAM" id="SSF55166">
    <property type="entry name" value="Hedgehog/DD-peptidase"/>
    <property type="match status" value="1"/>
</dbReference>
<sequence length="281" mass="30542">MRPALLTALALAAGLGLGWLARAAAAPEPAPPRPPAGGVAANEAPALDSLEASVQRLRGRFETLRETTSDEESALRRPRTPSYRAHLAAADSLGVPPLRSEADLAGHLRAGRLVPLVDNEFYVVRILEHSKPFVRPALRERLAELGRRFQARLAAHGLPRYRFTVSSALRTADLQEALGQTNRNATSGTSSHEYGASADVVYTRFALQPSAADTLALAAGDPERERAQRLASRWAHDLAGTYDDRLFGALTRVLGEMQREGRLLVLLENEQPVFHLTIDEP</sequence>
<proteinExistence type="predicted"/>
<dbReference type="InterPro" id="IPR043769">
    <property type="entry name" value="DUF5715"/>
</dbReference>
<name>A0ABU3BVB1_9BACT</name>